<keyword evidence="7" id="KW-1015">Disulfide bond</keyword>
<dbReference type="InterPro" id="IPR011118">
    <property type="entry name" value="Tannase/feruloyl_esterase"/>
</dbReference>
<dbReference type="PANTHER" id="PTHR33938:SF15">
    <property type="entry name" value="FERULOYL ESTERASE B-RELATED"/>
    <property type="match status" value="1"/>
</dbReference>
<evidence type="ECO:0000313" key="10">
    <source>
        <dbReference type="EMBL" id="CAA2107523.1"/>
    </source>
</evidence>
<evidence type="ECO:0000256" key="8">
    <source>
        <dbReference type="SAM" id="MobiDB-lite"/>
    </source>
</evidence>
<feature type="compositionally biased region" description="Pro residues" evidence="8">
    <location>
        <begin position="41"/>
        <end position="58"/>
    </location>
</feature>
<comment type="similarity">
    <text evidence="1">Belongs to the tannase family.</text>
</comment>
<keyword evidence="2" id="KW-0719">Serine esterase</keyword>
<keyword evidence="4 9" id="KW-0732">Signal</keyword>
<proteinExistence type="inferred from homology"/>
<dbReference type="EC" id="3.1.1.-" evidence="10"/>
<evidence type="ECO:0000256" key="2">
    <source>
        <dbReference type="ARBA" id="ARBA00022487"/>
    </source>
</evidence>
<dbReference type="EMBL" id="LR743507">
    <property type="protein sequence ID" value="CAA2107523.1"/>
    <property type="molecule type" value="Genomic_DNA"/>
</dbReference>
<reference evidence="10" key="1">
    <citation type="submission" date="2019-12" db="EMBL/GenBank/DDBJ databases">
        <authorList>
            <person name="Cremers G."/>
        </authorList>
    </citation>
    <scope>NUCLEOTIDE SEQUENCE</scope>
    <source>
        <strain evidence="10">Vvax</strain>
    </source>
</reference>
<feature type="signal peptide" evidence="9">
    <location>
        <begin position="1"/>
        <end position="23"/>
    </location>
</feature>
<dbReference type="Gene3D" id="3.40.50.1820">
    <property type="entry name" value="alpha/beta hydrolase"/>
    <property type="match status" value="2"/>
</dbReference>
<protein>
    <submittedName>
        <fullName evidence="10">Mono(2-hydroxyethyl) terephthalate hydrolase</fullName>
        <ecNumber evidence="10">3.1.1.-</ecNumber>
    </submittedName>
</protein>
<feature type="chain" id="PRO_5025343630" evidence="9">
    <location>
        <begin position="24"/>
        <end position="551"/>
    </location>
</feature>
<dbReference type="GO" id="GO:0046872">
    <property type="term" value="F:metal ion binding"/>
    <property type="evidence" value="ECO:0007669"/>
    <property type="project" value="UniProtKB-KW"/>
</dbReference>
<keyword evidence="5 10" id="KW-0378">Hydrolase</keyword>
<feature type="region of interest" description="Disordered" evidence="8">
    <location>
        <begin position="37"/>
        <end position="64"/>
    </location>
</feature>
<keyword evidence="3" id="KW-0479">Metal-binding</keyword>
<dbReference type="GO" id="GO:0052689">
    <property type="term" value="F:carboxylic ester hydrolase activity"/>
    <property type="evidence" value="ECO:0007669"/>
    <property type="project" value="UniProtKB-KW"/>
</dbReference>
<evidence type="ECO:0000256" key="7">
    <source>
        <dbReference type="ARBA" id="ARBA00023157"/>
    </source>
</evidence>
<dbReference type="AlphaFoldDB" id="A0A679JF94"/>
<dbReference type="PANTHER" id="PTHR33938">
    <property type="entry name" value="FERULOYL ESTERASE B-RELATED"/>
    <property type="match status" value="1"/>
</dbReference>
<gene>
    <name evidence="10" type="ORF">VVAX_04276</name>
</gene>
<evidence type="ECO:0000256" key="5">
    <source>
        <dbReference type="ARBA" id="ARBA00022801"/>
    </source>
</evidence>
<evidence type="ECO:0000256" key="4">
    <source>
        <dbReference type="ARBA" id="ARBA00022729"/>
    </source>
</evidence>
<evidence type="ECO:0000256" key="9">
    <source>
        <dbReference type="SAM" id="SignalP"/>
    </source>
</evidence>
<dbReference type="InterPro" id="IPR029058">
    <property type="entry name" value="AB_hydrolase_fold"/>
</dbReference>
<evidence type="ECO:0000256" key="6">
    <source>
        <dbReference type="ARBA" id="ARBA00022837"/>
    </source>
</evidence>
<keyword evidence="6" id="KW-0106">Calcium</keyword>
<dbReference type="SUPFAM" id="SSF53474">
    <property type="entry name" value="alpha/beta-Hydrolases"/>
    <property type="match status" value="1"/>
</dbReference>
<dbReference type="Pfam" id="PF07519">
    <property type="entry name" value="Tannase"/>
    <property type="match status" value="1"/>
</dbReference>
<evidence type="ECO:0000256" key="3">
    <source>
        <dbReference type="ARBA" id="ARBA00022723"/>
    </source>
</evidence>
<accession>A0A679JF94</accession>
<dbReference type="PROSITE" id="PS51257">
    <property type="entry name" value="PROKAR_LIPOPROTEIN"/>
    <property type="match status" value="1"/>
</dbReference>
<sequence length="551" mass="57420">MRNVPMNSIARRALVAVAVAALAAGCGGGGGSGSGFLPLLPSAPPPSSPPPAAPPPPAMSLGDKCPTLKGGSFGAGAVVIDDARVMSAAAPQPEYCVVTASFKGSSLRFEARLPTSGWNGKLAFIGGGGFDGQLPKASDPQFSPSIFSERYATIGTNGGYDYGGPADAGYFAARFAADPAKLLDFTQQSEHRALPPGKELIAAFFGSAPARSYFEGCSMGGHDALMQAQRFPDDFDGIVARAPAGNIMGLFMQFNRISKQVRTPAHTLNPAKQTLLANAVLAQCDALDGVADGIVSKPAACNYDPTPLRCAGGGDTGDTCLSDAQLATVNTITSAVATSDNTWSHPGYNFGLENTAEGWGSYIWPQAALGGNSIQGMFSDGFVRSFITQDPTFDTLAWNPDQWLARMGVIGGLFSAADPDLNRLHARSAKLIMWNGTNDTSVSARDTSRYYDQVVGTLGRQKADETVELFLAPGVGHCYGGPGADKVDLLKAMSTWVEQGVPASAQKLVQRKVDAASGATVLSRPMCKYPAYPRYKGAGDVNDAASFDCVN</sequence>
<organism evidence="10">
    <name type="scientific">Variovorax paradoxus</name>
    <dbReference type="NCBI Taxonomy" id="34073"/>
    <lineage>
        <taxon>Bacteria</taxon>
        <taxon>Pseudomonadati</taxon>
        <taxon>Pseudomonadota</taxon>
        <taxon>Betaproteobacteria</taxon>
        <taxon>Burkholderiales</taxon>
        <taxon>Comamonadaceae</taxon>
        <taxon>Variovorax</taxon>
    </lineage>
</organism>
<name>A0A679JF94_VARPD</name>
<evidence type="ECO:0000256" key="1">
    <source>
        <dbReference type="ARBA" id="ARBA00006249"/>
    </source>
</evidence>